<protein>
    <recommendedName>
        <fullName evidence="9">Phosphoribosyltransferase domain-containing protein</fullName>
    </recommendedName>
</protein>
<dbReference type="Pfam" id="PF13207">
    <property type="entry name" value="AAA_17"/>
    <property type="match status" value="1"/>
</dbReference>
<feature type="transmembrane region" description="Helical" evidence="8">
    <location>
        <begin position="1277"/>
        <end position="1296"/>
    </location>
</feature>
<gene>
    <name evidence="10" type="ORF">TCE0_018r05189</name>
</gene>
<evidence type="ECO:0000256" key="6">
    <source>
        <dbReference type="SAM" id="Coils"/>
    </source>
</evidence>
<evidence type="ECO:0000313" key="11">
    <source>
        <dbReference type="Proteomes" id="UP000053095"/>
    </source>
</evidence>
<dbReference type="InterPro" id="IPR050582">
    <property type="entry name" value="HAD-like_SerB"/>
</dbReference>
<dbReference type="SUPFAM" id="SSF52540">
    <property type="entry name" value="P-loop containing nucleoside triphosphate hydrolases"/>
    <property type="match status" value="1"/>
</dbReference>
<dbReference type="Pfam" id="PF11496">
    <property type="entry name" value="HDA2-3"/>
    <property type="match status" value="1"/>
</dbReference>
<evidence type="ECO:0000313" key="10">
    <source>
        <dbReference type="EMBL" id="GAM36245.1"/>
    </source>
</evidence>
<dbReference type="InterPro" id="IPR029057">
    <property type="entry name" value="PRTase-like"/>
</dbReference>
<dbReference type="InterPro" id="IPR027417">
    <property type="entry name" value="P-loop_NTPase"/>
</dbReference>
<evidence type="ECO:0000256" key="7">
    <source>
        <dbReference type="SAM" id="MobiDB-lite"/>
    </source>
</evidence>
<feature type="coiled-coil region" evidence="6">
    <location>
        <begin position="1067"/>
        <end position="1213"/>
    </location>
</feature>
<evidence type="ECO:0000256" key="1">
    <source>
        <dbReference type="ARBA" id="ARBA00004370"/>
    </source>
</evidence>
<dbReference type="GO" id="GO:0005737">
    <property type="term" value="C:cytoplasm"/>
    <property type="evidence" value="ECO:0007669"/>
    <property type="project" value="TreeGrafter"/>
</dbReference>
<dbReference type="InterPro" id="IPR000612">
    <property type="entry name" value="PMP3"/>
</dbReference>
<feature type="region of interest" description="Disordered" evidence="7">
    <location>
        <begin position="1"/>
        <end position="31"/>
    </location>
</feature>
<evidence type="ECO:0000256" key="5">
    <source>
        <dbReference type="ARBA" id="ARBA00023136"/>
    </source>
</evidence>
<name>A0A510NVL2_TALPI</name>
<evidence type="ECO:0000256" key="2">
    <source>
        <dbReference type="ARBA" id="ARBA00009530"/>
    </source>
</evidence>
<dbReference type="InterPro" id="IPR038609">
    <property type="entry name" value="HDA1_su2/3_sf"/>
</dbReference>
<dbReference type="Gene3D" id="3.40.50.300">
    <property type="entry name" value="P-loop containing nucleotide triphosphate hydrolases"/>
    <property type="match status" value="1"/>
</dbReference>
<feature type="region of interest" description="Disordered" evidence="7">
    <location>
        <begin position="616"/>
        <end position="636"/>
    </location>
</feature>
<proteinExistence type="inferred from homology"/>
<sequence>MSGIGMDTDTSVRSEESERSNSTELAPETQQAAKLSDGKPAIIGLYGVPGCGKTYLLKKLKGILDKGKFDFFEGSAVVNRLVTGGLDKFRALDDEGKGMWCKLAIEWIRDKTVKSGKPAIVTGHFMFCSDGGEQQPLDVDPEVVARRRADDKPRYRSNDSVEHLRKWQEYEKSDLAWHNENHSSAKVKFEVDKTMTCMDGPIESMLVLDADRTLTAEDTGKLFWELYGSGPYPLDAIFKSSLHYTYAAFRQAVMLYEETCDDEEFNRRCRDVAARTALYPEFVSLLRVVKSQRHVGAVIVTWGLRRIWEEILNREGLSKKVKVVGGGRISDECIVNPSVKETVVDHLQNFHKKYVWAFGDSPLDMEMLKKANQAIVVVGKEGQRSKSMDAALESALEDGHFRARQAVMPSKATPRLDVNCLPVVNLTQWEFIADDLARVLCEVHRRVGGYLATEFVTSVIEKYPIPHVQGNSTDGFQAESPWLAESGKFFLVQCSHAKNTADIENEHLEGKVNAILVDSVVNTGKSLAEFVQYLRNLHATILIVVVAGVVQVECASGGILSQTMAGSYDTLSIVTLRVSKTKYTGSGGRFDDITGATLTEKLHNAHVRLANIGKSKPTPVADDSVTPSSAGDIEPVVPVSMPQTTLPLSTRAPEHPVDLTAPAAEQGDVADVVVVSPALLFPEQAGVQTIQPSAIFEKTEHVLPGSLRLGPSEFAVTMPMDSIGKDNYERALAEHSESVKLLLSGFKSVDGNVLPMTEQAQLLSDVRHLIEKLDNIAVHTDLNMVEHVKRSQPDVVKEASFAEYSSAKFLFLAELIEIAGAQEKHILFVLGKKETAELVERYFIGKGFAPVRPRAEMRGHVELSLINGSLSVGILSMEHDGTVETYRPPAVVFALDSTFNASNPAIEHLRTTYARNGNLLPVVHLIIANSSEHIQRCLPDLPETQRLRLLVHIVKSLADMLGDLQDNAVGVHEDAQEIFTCLLSDDFNASWNLPAIEPLHILVSDGLQSEDPLGTQVTDPMVMGTSVNKRIFDTLDADTPESKRQRIHSSQELTQITTQSTTPTSQNLDLTARLQSLENLLVEMKANHAAEVDRLQTTIIESEARYRERIQGWEDLQHRYEAQNNELHKVRKERDALLEDKTNARIKAGKQEDEITKLKDERKQLKQDLQSARDALKTEGGLKEELEVLREQNRKLSEDYAKLEKSVEYEKKQTESARRAYQDASHHAGMLKNETTTLQDRVAYLQSQVDAEAVNTLLTSYQQTGEKNIVKMADCSALCIVIITFFIPPLGVFLISGCSADLLINILLTILGYFPGHIHAFYLEYVYYHRRGLAAGGATFSKPATGVYSDRIQSGGYHHHHQQQQQTQYGTIRS</sequence>
<dbReference type="Pfam" id="PF14681">
    <property type="entry name" value="UPRTase"/>
    <property type="match status" value="1"/>
</dbReference>
<keyword evidence="5 8" id="KW-0472">Membrane</keyword>
<dbReference type="GO" id="GO:0070823">
    <property type="term" value="C:HDA1 complex"/>
    <property type="evidence" value="ECO:0007669"/>
    <property type="project" value="InterPro"/>
</dbReference>
<dbReference type="InterPro" id="IPR023214">
    <property type="entry name" value="HAD_sf"/>
</dbReference>
<dbReference type="Pfam" id="PF01679">
    <property type="entry name" value="Pmp3"/>
    <property type="match status" value="1"/>
</dbReference>
<organism evidence="10 11">
    <name type="scientific">Talaromyces pinophilus</name>
    <name type="common">Penicillium pinophilum</name>
    <dbReference type="NCBI Taxonomy" id="128442"/>
    <lineage>
        <taxon>Eukaryota</taxon>
        <taxon>Fungi</taxon>
        <taxon>Dikarya</taxon>
        <taxon>Ascomycota</taxon>
        <taxon>Pezizomycotina</taxon>
        <taxon>Eurotiomycetes</taxon>
        <taxon>Eurotiomycetidae</taxon>
        <taxon>Eurotiales</taxon>
        <taxon>Trichocomaceae</taxon>
        <taxon>Talaromyces</taxon>
        <taxon>Talaromyces sect. Talaromyces</taxon>
    </lineage>
</organism>
<dbReference type="GO" id="GO:0000287">
    <property type="term" value="F:magnesium ion binding"/>
    <property type="evidence" value="ECO:0007669"/>
    <property type="project" value="TreeGrafter"/>
</dbReference>
<dbReference type="GO" id="GO:0016020">
    <property type="term" value="C:membrane"/>
    <property type="evidence" value="ECO:0007669"/>
    <property type="project" value="UniProtKB-SubCell"/>
</dbReference>
<feature type="domain" description="Phosphoribosyltransferase" evidence="9">
    <location>
        <begin position="510"/>
        <end position="581"/>
    </location>
</feature>
<comment type="subcellular location">
    <subcellularLocation>
        <location evidence="1">Membrane</location>
    </subcellularLocation>
</comment>
<evidence type="ECO:0000256" key="3">
    <source>
        <dbReference type="ARBA" id="ARBA00022692"/>
    </source>
</evidence>
<dbReference type="SUPFAM" id="SSF56784">
    <property type="entry name" value="HAD-like"/>
    <property type="match status" value="1"/>
</dbReference>
<dbReference type="InterPro" id="IPR021006">
    <property type="entry name" value="Hda2/3"/>
</dbReference>
<feature type="transmembrane region" description="Helical" evidence="8">
    <location>
        <begin position="1302"/>
        <end position="1323"/>
    </location>
</feature>
<reference evidence="11" key="1">
    <citation type="journal article" date="2015" name="Genome Announc.">
        <title>Draft genome sequence of Talaromyces cellulolyticus strain Y-94, a source of lignocellulosic biomass-degrading enzymes.</title>
        <authorList>
            <person name="Fujii T."/>
            <person name="Koike H."/>
            <person name="Sawayama S."/>
            <person name="Yano S."/>
            <person name="Inoue H."/>
        </authorList>
    </citation>
    <scope>NUCLEOTIDE SEQUENCE [LARGE SCALE GENOMIC DNA]</scope>
    <source>
        <strain evidence="11">Y-94</strain>
    </source>
</reference>
<evidence type="ECO:0000256" key="4">
    <source>
        <dbReference type="ARBA" id="ARBA00022989"/>
    </source>
</evidence>
<keyword evidence="3 8" id="KW-0812">Transmembrane</keyword>
<feature type="compositionally biased region" description="Basic and acidic residues" evidence="7">
    <location>
        <begin position="10"/>
        <end position="21"/>
    </location>
</feature>
<dbReference type="InterPro" id="IPR036412">
    <property type="entry name" value="HAD-like_sf"/>
</dbReference>
<dbReference type="PANTHER" id="PTHR43344:SF20">
    <property type="entry name" value="URACIL PHOSPHORIBOSYLTRANSFERASE"/>
    <property type="match status" value="1"/>
</dbReference>
<dbReference type="Pfam" id="PF12710">
    <property type="entry name" value="HAD"/>
    <property type="match status" value="1"/>
</dbReference>
<keyword evidence="6" id="KW-0175">Coiled coil</keyword>
<dbReference type="EMBL" id="DF933814">
    <property type="protein sequence ID" value="GAM36245.1"/>
    <property type="molecule type" value="Genomic_DNA"/>
</dbReference>
<dbReference type="GO" id="GO:0036424">
    <property type="term" value="F:L-phosphoserine phosphatase activity"/>
    <property type="evidence" value="ECO:0007669"/>
    <property type="project" value="TreeGrafter"/>
</dbReference>
<keyword evidence="4 8" id="KW-1133">Transmembrane helix</keyword>
<accession>A0A510NVL2</accession>
<dbReference type="InterPro" id="IPR000836">
    <property type="entry name" value="PRTase_dom"/>
</dbReference>
<dbReference type="Gene3D" id="3.40.50.12360">
    <property type="match status" value="1"/>
</dbReference>
<dbReference type="Proteomes" id="UP000053095">
    <property type="component" value="Unassembled WGS sequence"/>
</dbReference>
<dbReference type="PANTHER" id="PTHR43344">
    <property type="entry name" value="PHOSPHOSERINE PHOSPHATASE"/>
    <property type="match status" value="1"/>
</dbReference>
<feature type="region of interest" description="Disordered" evidence="7">
    <location>
        <begin position="1038"/>
        <end position="1065"/>
    </location>
</feature>
<dbReference type="GO" id="GO:0006564">
    <property type="term" value="P:L-serine biosynthetic process"/>
    <property type="evidence" value="ECO:0007669"/>
    <property type="project" value="TreeGrafter"/>
</dbReference>
<dbReference type="Gene3D" id="3.40.50.2020">
    <property type="match status" value="1"/>
</dbReference>
<dbReference type="Gene3D" id="3.40.50.1000">
    <property type="entry name" value="HAD superfamily/HAD-like"/>
    <property type="match status" value="1"/>
</dbReference>
<keyword evidence="11" id="KW-1185">Reference proteome</keyword>
<evidence type="ECO:0000259" key="9">
    <source>
        <dbReference type="Pfam" id="PF14681"/>
    </source>
</evidence>
<evidence type="ECO:0000256" key="8">
    <source>
        <dbReference type="SAM" id="Phobius"/>
    </source>
</evidence>
<dbReference type="PROSITE" id="PS01309">
    <property type="entry name" value="UPF0057"/>
    <property type="match status" value="1"/>
</dbReference>
<feature type="compositionally biased region" description="Low complexity" evidence="7">
    <location>
        <begin position="1050"/>
        <end position="1065"/>
    </location>
</feature>
<comment type="similarity">
    <text evidence="2">Belongs to the UPF0057 (PMP3) family.</text>
</comment>